<dbReference type="EMBL" id="LR746272">
    <property type="protein sequence ID" value="CAA7401848.1"/>
    <property type="molecule type" value="Genomic_DNA"/>
</dbReference>
<keyword evidence="2" id="KW-1185">Reference proteome</keyword>
<dbReference type="AlphaFoldDB" id="A0A7I8KXQ7"/>
<sequence length="55" mass="6233">MHQRCTRILSVRENSHAVSTASKALLRQRRCGVHGLEGSPWTKTTWAISRSSREV</sequence>
<proteinExistence type="predicted"/>
<name>A0A7I8KXQ7_SPIIN</name>
<organism evidence="1 2">
    <name type="scientific">Spirodela intermedia</name>
    <name type="common">Intermediate duckweed</name>
    <dbReference type="NCBI Taxonomy" id="51605"/>
    <lineage>
        <taxon>Eukaryota</taxon>
        <taxon>Viridiplantae</taxon>
        <taxon>Streptophyta</taxon>
        <taxon>Embryophyta</taxon>
        <taxon>Tracheophyta</taxon>
        <taxon>Spermatophyta</taxon>
        <taxon>Magnoliopsida</taxon>
        <taxon>Liliopsida</taxon>
        <taxon>Araceae</taxon>
        <taxon>Lemnoideae</taxon>
        <taxon>Spirodela</taxon>
    </lineage>
</organism>
<evidence type="ECO:0000313" key="1">
    <source>
        <dbReference type="EMBL" id="CAA7401848.1"/>
    </source>
</evidence>
<protein>
    <submittedName>
        <fullName evidence="1">Uncharacterized protein</fullName>
    </submittedName>
</protein>
<accession>A0A7I8KXQ7</accession>
<reference evidence="1" key="1">
    <citation type="submission" date="2020-02" db="EMBL/GenBank/DDBJ databases">
        <authorList>
            <person name="Scholz U."/>
            <person name="Mascher M."/>
            <person name="Fiebig A."/>
        </authorList>
    </citation>
    <scope>NUCLEOTIDE SEQUENCE</scope>
</reference>
<evidence type="ECO:0000313" key="2">
    <source>
        <dbReference type="Proteomes" id="UP000663760"/>
    </source>
</evidence>
<dbReference type="Proteomes" id="UP000663760">
    <property type="component" value="Chromosome 9"/>
</dbReference>
<gene>
    <name evidence="1" type="ORF">SI8410_09012526</name>
</gene>